<dbReference type="EMBL" id="MIFZ01000283">
    <property type="protein sequence ID" value="OSY50404.1"/>
    <property type="molecule type" value="Genomic_DNA"/>
</dbReference>
<evidence type="ECO:0000313" key="1">
    <source>
        <dbReference type="EMBL" id="KAF0651335.1"/>
    </source>
</evidence>
<organism evidence="2 3">
    <name type="scientific">Streptomyces fradiae ATCC 10745 = DSM 40063</name>
    <dbReference type="NCBI Taxonomy" id="1319510"/>
    <lineage>
        <taxon>Bacteria</taxon>
        <taxon>Bacillati</taxon>
        <taxon>Actinomycetota</taxon>
        <taxon>Actinomycetes</taxon>
        <taxon>Kitasatosporales</taxon>
        <taxon>Streptomycetaceae</taxon>
        <taxon>Streptomyces</taxon>
    </lineage>
</organism>
<gene>
    <name evidence="2" type="ORF">BG846_03980</name>
    <name evidence="1" type="ORF">K701_04180</name>
</gene>
<dbReference type="Proteomes" id="UP000731519">
    <property type="component" value="Unassembled WGS sequence"/>
</dbReference>
<dbReference type="EMBL" id="ASYR01000004">
    <property type="protein sequence ID" value="KAF0651335.1"/>
    <property type="molecule type" value="Genomic_DNA"/>
</dbReference>
<reference evidence="2 3" key="2">
    <citation type="submission" date="2016-09" db="EMBL/GenBank/DDBJ databases">
        <title>Streptomyces fradiae DSM40063, a candidate organism with high potential of specific P450 cytochromes.</title>
        <authorList>
            <person name="Grumaz C."/>
            <person name="Vainshtein Y."/>
            <person name="Kirstahler P."/>
            <person name="Sohn K."/>
        </authorList>
    </citation>
    <scope>NUCLEOTIDE SEQUENCE [LARGE SCALE GENOMIC DNA]</scope>
    <source>
        <strain evidence="2 3">DSM 40063</strain>
    </source>
</reference>
<dbReference type="AlphaFoldDB" id="A0A1Y2NSE8"/>
<proteinExistence type="predicted"/>
<dbReference type="RefSeq" id="WP_031135407.1">
    <property type="nucleotide sequence ID" value="NZ_ASYR01000004.1"/>
</dbReference>
<keyword evidence="4" id="KW-1185">Reference proteome</keyword>
<name>A0A1Y2NSE8_STRFR</name>
<comment type="caution">
    <text evidence="2">The sequence shown here is derived from an EMBL/GenBank/DDBJ whole genome shotgun (WGS) entry which is preliminary data.</text>
</comment>
<dbReference type="Proteomes" id="UP000194318">
    <property type="component" value="Unassembled WGS sequence"/>
</dbReference>
<protein>
    <submittedName>
        <fullName evidence="2">Uncharacterized protein</fullName>
    </submittedName>
</protein>
<accession>A0A1Y2NSE8</accession>
<evidence type="ECO:0000313" key="2">
    <source>
        <dbReference type="EMBL" id="OSY50404.1"/>
    </source>
</evidence>
<dbReference type="GeneID" id="91402633"/>
<sequence>MNTGQHYVVVISHQPLSVAASLDAAKADTEGRADWYVGRGELRWEEHGPNEWRLMHRPEGKRRYSWTQYWIAAVPAAGGTR</sequence>
<evidence type="ECO:0000313" key="4">
    <source>
        <dbReference type="Proteomes" id="UP000731519"/>
    </source>
</evidence>
<evidence type="ECO:0000313" key="3">
    <source>
        <dbReference type="Proteomes" id="UP000194318"/>
    </source>
</evidence>
<reference evidence="1 4" key="1">
    <citation type="submission" date="2013-05" db="EMBL/GenBank/DDBJ databases">
        <title>Genome Sequence of Streptomyces fradiae.</title>
        <authorList>
            <person name="Kirby R."/>
        </authorList>
    </citation>
    <scope>NUCLEOTIDE SEQUENCE [LARGE SCALE GENOMIC DNA]</scope>
    <source>
        <strain evidence="1 4">ATCC 10745</strain>
    </source>
</reference>